<name>A0A8J7LWD0_9BACT</name>
<evidence type="ECO:0000313" key="4">
    <source>
        <dbReference type="Proteomes" id="UP000636888"/>
    </source>
</evidence>
<dbReference type="EMBL" id="JAEMHM010000009">
    <property type="protein sequence ID" value="MBJ6725590.1"/>
    <property type="molecule type" value="Genomic_DNA"/>
</dbReference>
<evidence type="ECO:0000313" key="3">
    <source>
        <dbReference type="EMBL" id="MBJ6725590.1"/>
    </source>
</evidence>
<evidence type="ECO:0000259" key="2">
    <source>
        <dbReference type="SMART" id="SM01321"/>
    </source>
</evidence>
<dbReference type="SUPFAM" id="SSF48295">
    <property type="entry name" value="TrpR-like"/>
    <property type="match status" value="1"/>
</dbReference>
<dbReference type="Gene3D" id="3.30.70.1290">
    <property type="entry name" value="Transposase IS200-like"/>
    <property type="match status" value="1"/>
</dbReference>
<dbReference type="GO" id="GO:0004803">
    <property type="term" value="F:transposase activity"/>
    <property type="evidence" value="ECO:0007669"/>
    <property type="project" value="InterPro"/>
</dbReference>
<keyword evidence="4" id="KW-1185">Reference proteome</keyword>
<gene>
    <name evidence="3" type="ORF">JFN93_12790</name>
</gene>
<sequence>MPRQARIDTPGALHHIICRGIERRNIFLADADRDAFLLRLSRLLERTTTRCFAWALIPNHFHLLLQTGTVPIATIMCRLLTGYAVDFNRRHNRIGHLFNNRYKSILCQKDAYLLELVRYIHLNPLRARIVRNMAELREFPYCGHGALAFDVATKWQDTEEVMAMFSDFERDAREKYERFVADGIAAGKQPDLIGGGLVRSAGGWHVVEDARRCNTFLKSDERILGDSDFVEAVLKVANEQMERRAAYKDSHIELEQIAYRVAEIFKVDADRVMKAGKHPDIVQARSVLCFWATRELGMTTTALGKRIGMSQPAVSRAAERGDELVKENGWQLTE</sequence>
<protein>
    <submittedName>
        <fullName evidence="3">Transposase</fullName>
    </submittedName>
</protein>
<organism evidence="3 4">
    <name type="scientific">Geomesophilobacter sediminis</name>
    <dbReference type="NCBI Taxonomy" id="2798584"/>
    <lineage>
        <taxon>Bacteria</taxon>
        <taxon>Pseudomonadati</taxon>
        <taxon>Thermodesulfobacteriota</taxon>
        <taxon>Desulfuromonadia</taxon>
        <taxon>Geobacterales</taxon>
        <taxon>Geobacteraceae</taxon>
        <taxon>Geomesophilobacter</taxon>
    </lineage>
</organism>
<dbReference type="InterPro" id="IPR036515">
    <property type="entry name" value="Transposase_17_sf"/>
</dbReference>
<dbReference type="GO" id="GO:0006275">
    <property type="term" value="P:regulation of DNA replication"/>
    <property type="evidence" value="ECO:0007669"/>
    <property type="project" value="InterPro"/>
</dbReference>
<dbReference type="PANTHER" id="PTHR34322">
    <property type="entry name" value="TRANSPOSASE, Y1_TNP DOMAIN-CONTAINING"/>
    <property type="match status" value="1"/>
</dbReference>
<feature type="domain" description="Transposase IS200-like" evidence="2">
    <location>
        <begin position="9"/>
        <end position="123"/>
    </location>
</feature>
<proteinExistence type="predicted"/>
<dbReference type="SMART" id="SM01321">
    <property type="entry name" value="Y1_Tnp"/>
    <property type="match status" value="1"/>
</dbReference>
<dbReference type="Pfam" id="PF01797">
    <property type="entry name" value="Y1_Tnp"/>
    <property type="match status" value="1"/>
</dbReference>
<dbReference type="GO" id="GO:0005524">
    <property type="term" value="F:ATP binding"/>
    <property type="evidence" value="ECO:0007669"/>
    <property type="project" value="InterPro"/>
</dbReference>
<dbReference type="SUPFAM" id="SSF143422">
    <property type="entry name" value="Transposase IS200-like"/>
    <property type="match status" value="1"/>
</dbReference>
<reference evidence="3" key="1">
    <citation type="submission" date="2020-12" db="EMBL/GenBank/DDBJ databases">
        <title>Geomonas sp. Red875, isolated from river sediment.</title>
        <authorList>
            <person name="Xu Z."/>
            <person name="Zhang Z."/>
            <person name="Masuda Y."/>
            <person name="Itoh H."/>
            <person name="Senoo K."/>
        </authorList>
    </citation>
    <scope>NUCLEOTIDE SEQUENCE</scope>
    <source>
        <strain evidence="3">Red875</strain>
    </source>
</reference>
<dbReference type="InterPro" id="IPR002686">
    <property type="entry name" value="Transposase_17"/>
</dbReference>
<dbReference type="GO" id="GO:0006313">
    <property type="term" value="P:DNA transposition"/>
    <property type="evidence" value="ECO:0007669"/>
    <property type="project" value="InterPro"/>
</dbReference>
<comment type="caution">
    <text evidence="3">The sequence shown here is derived from an EMBL/GenBank/DDBJ whole genome shotgun (WGS) entry which is preliminary data.</text>
</comment>
<accession>A0A8J7LWD0</accession>
<dbReference type="Gene3D" id="1.10.1750.10">
    <property type="match status" value="1"/>
</dbReference>
<dbReference type="PANTHER" id="PTHR34322:SF2">
    <property type="entry name" value="TRANSPOSASE IS200-LIKE DOMAIN-CONTAINING PROTEIN"/>
    <property type="match status" value="1"/>
</dbReference>
<dbReference type="InterPro" id="IPR010921">
    <property type="entry name" value="Trp_repressor/repl_initiator"/>
</dbReference>
<dbReference type="Proteomes" id="UP000636888">
    <property type="component" value="Unassembled WGS sequence"/>
</dbReference>
<dbReference type="AlphaFoldDB" id="A0A8J7LWD0"/>
<dbReference type="SMART" id="SM00760">
    <property type="entry name" value="Bac_DnaA_C"/>
    <property type="match status" value="1"/>
</dbReference>
<dbReference type="InterPro" id="IPR013159">
    <property type="entry name" value="DnaA_C"/>
</dbReference>
<feature type="domain" description="Chromosomal replication initiator DnaA C-terminal" evidence="1">
    <location>
        <begin position="253"/>
        <end position="321"/>
    </location>
</feature>
<evidence type="ECO:0000259" key="1">
    <source>
        <dbReference type="SMART" id="SM00760"/>
    </source>
</evidence>
<dbReference type="GO" id="GO:0006270">
    <property type="term" value="P:DNA replication initiation"/>
    <property type="evidence" value="ECO:0007669"/>
    <property type="project" value="InterPro"/>
</dbReference>
<dbReference type="GO" id="GO:0043565">
    <property type="term" value="F:sequence-specific DNA binding"/>
    <property type="evidence" value="ECO:0007669"/>
    <property type="project" value="InterPro"/>
</dbReference>